<evidence type="ECO:0000256" key="2">
    <source>
        <dbReference type="ARBA" id="ARBA00004240"/>
    </source>
</evidence>
<dbReference type="GO" id="GO:0005783">
    <property type="term" value="C:endoplasmic reticulum"/>
    <property type="evidence" value="ECO:0007669"/>
    <property type="project" value="UniProtKB-SubCell"/>
</dbReference>
<dbReference type="Gene3D" id="3.40.50.1820">
    <property type="entry name" value="alpha/beta hydrolase"/>
    <property type="match status" value="1"/>
</dbReference>
<keyword evidence="5" id="KW-0496">Mitochondrion</keyword>
<dbReference type="GO" id="GO:0016020">
    <property type="term" value="C:membrane"/>
    <property type="evidence" value="ECO:0007669"/>
    <property type="project" value="UniProtKB-SubCell"/>
</dbReference>
<comment type="subcellular location">
    <subcellularLocation>
        <location evidence="2">Endoplasmic reticulum</location>
    </subcellularLocation>
    <subcellularLocation>
        <location evidence="3">Membrane</location>
    </subcellularLocation>
    <subcellularLocation>
        <location evidence="1">Mitochondrion</location>
    </subcellularLocation>
</comment>
<sequence length="233" mass="25938">MSSDFIGLKVIWPPTGIRPPKHEHDIVFVHGLHHGSISDWQDDDGVCWPAELLSLDLGKARVLAFGYDPDNLNLKSDSRYKGGLLFNHGEDLWTALKTMRRFDKVQVPITLIGHGTGGIVIKSALCISHFKREQFDSVLSKTKHVVLLSAPQIHLTWEAWTQITHGTSSAGSKDQWKAWLAANDSSRKTFDELAQYINVTSVSAEHDDVSPDTQPDVSKGCVQRLVCTITQLM</sequence>
<dbReference type="Proteomes" id="UP000799424">
    <property type="component" value="Unassembled WGS sequence"/>
</dbReference>
<evidence type="ECO:0000256" key="5">
    <source>
        <dbReference type="ARBA" id="ARBA00023128"/>
    </source>
</evidence>
<keyword evidence="8" id="KW-1185">Reference proteome</keyword>
<keyword evidence="4" id="KW-0256">Endoplasmic reticulum</keyword>
<dbReference type="PANTHER" id="PTHR48182">
    <property type="entry name" value="PROTEIN SERAC1"/>
    <property type="match status" value="1"/>
</dbReference>
<keyword evidence="6" id="KW-0472">Membrane</keyword>
<proteinExistence type="predicted"/>
<reference evidence="7" key="1">
    <citation type="journal article" date="2020" name="Stud. Mycol.">
        <title>101 Dothideomycetes genomes: a test case for predicting lifestyles and emergence of pathogens.</title>
        <authorList>
            <person name="Haridas S."/>
            <person name="Albert R."/>
            <person name="Binder M."/>
            <person name="Bloem J."/>
            <person name="Labutti K."/>
            <person name="Salamov A."/>
            <person name="Andreopoulos B."/>
            <person name="Baker S."/>
            <person name="Barry K."/>
            <person name="Bills G."/>
            <person name="Bluhm B."/>
            <person name="Cannon C."/>
            <person name="Castanera R."/>
            <person name="Culley D."/>
            <person name="Daum C."/>
            <person name="Ezra D."/>
            <person name="Gonzalez J."/>
            <person name="Henrissat B."/>
            <person name="Kuo A."/>
            <person name="Liang C."/>
            <person name="Lipzen A."/>
            <person name="Lutzoni F."/>
            <person name="Magnuson J."/>
            <person name="Mondo S."/>
            <person name="Nolan M."/>
            <person name="Ohm R."/>
            <person name="Pangilinan J."/>
            <person name="Park H.-J."/>
            <person name="Ramirez L."/>
            <person name="Alfaro M."/>
            <person name="Sun H."/>
            <person name="Tritt A."/>
            <person name="Yoshinaga Y."/>
            <person name="Zwiers L.-H."/>
            <person name="Turgeon B."/>
            <person name="Goodwin S."/>
            <person name="Spatafora J."/>
            <person name="Crous P."/>
            <person name="Grigoriev I."/>
        </authorList>
    </citation>
    <scope>NUCLEOTIDE SEQUENCE</scope>
    <source>
        <strain evidence="7">CBS 113818</strain>
    </source>
</reference>
<dbReference type="InterPro" id="IPR029058">
    <property type="entry name" value="AB_hydrolase_fold"/>
</dbReference>
<dbReference type="PANTHER" id="PTHR48182:SF2">
    <property type="entry name" value="PROTEIN SERAC1"/>
    <property type="match status" value="1"/>
</dbReference>
<dbReference type="EMBL" id="MU006228">
    <property type="protein sequence ID" value="KAF2825210.1"/>
    <property type="molecule type" value="Genomic_DNA"/>
</dbReference>
<evidence type="ECO:0008006" key="9">
    <source>
        <dbReference type="Google" id="ProtNLM"/>
    </source>
</evidence>
<accession>A0A6A6ZVX1</accession>
<evidence type="ECO:0000313" key="8">
    <source>
        <dbReference type="Proteomes" id="UP000799424"/>
    </source>
</evidence>
<dbReference type="AlphaFoldDB" id="A0A6A6ZVX1"/>
<organism evidence="7 8">
    <name type="scientific">Ophiobolus disseminans</name>
    <dbReference type="NCBI Taxonomy" id="1469910"/>
    <lineage>
        <taxon>Eukaryota</taxon>
        <taxon>Fungi</taxon>
        <taxon>Dikarya</taxon>
        <taxon>Ascomycota</taxon>
        <taxon>Pezizomycotina</taxon>
        <taxon>Dothideomycetes</taxon>
        <taxon>Pleosporomycetidae</taxon>
        <taxon>Pleosporales</taxon>
        <taxon>Pleosporineae</taxon>
        <taxon>Phaeosphaeriaceae</taxon>
        <taxon>Ophiobolus</taxon>
    </lineage>
</organism>
<dbReference type="SUPFAM" id="SSF53474">
    <property type="entry name" value="alpha/beta-Hydrolases"/>
    <property type="match status" value="1"/>
</dbReference>
<protein>
    <recommendedName>
        <fullName evidence="9">DUF676 domain-containing protein</fullName>
    </recommendedName>
</protein>
<evidence type="ECO:0000256" key="1">
    <source>
        <dbReference type="ARBA" id="ARBA00004173"/>
    </source>
</evidence>
<evidence type="ECO:0000256" key="4">
    <source>
        <dbReference type="ARBA" id="ARBA00022824"/>
    </source>
</evidence>
<evidence type="ECO:0000256" key="6">
    <source>
        <dbReference type="ARBA" id="ARBA00023136"/>
    </source>
</evidence>
<evidence type="ECO:0000256" key="3">
    <source>
        <dbReference type="ARBA" id="ARBA00004370"/>
    </source>
</evidence>
<name>A0A6A6ZVX1_9PLEO</name>
<dbReference type="GO" id="GO:0005739">
    <property type="term" value="C:mitochondrion"/>
    <property type="evidence" value="ECO:0007669"/>
    <property type="project" value="UniProtKB-SubCell"/>
</dbReference>
<dbReference type="OrthoDB" id="4741884at2759"/>
<evidence type="ECO:0000313" key="7">
    <source>
        <dbReference type="EMBL" id="KAF2825210.1"/>
    </source>
</evidence>
<dbReference type="InterPro" id="IPR052374">
    <property type="entry name" value="SERAC1"/>
</dbReference>
<gene>
    <name evidence="7" type="ORF">CC86DRAFT_40398</name>
</gene>